<dbReference type="SUPFAM" id="SSF55248">
    <property type="entry name" value="PCD-like"/>
    <property type="match status" value="1"/>
</dbReference>
<evidence type="ECO:0000256" key="4">
    <source>
        <dbReference type="HAMAP-Rule" id="MF_00434"/>
    </source>
</evidence>
<organism evidence="5 6">
    <name type="scientific">Pontibacterium sinense</name>
    <dbReference type="NCBI Taxonomy" id="2781979"/>
    <lineage>
        <taxon>Bacteria</taxon>
        <taxon>Pseudomonadati</taxon>
        <taxon>Pseudomonadota</taxon>
        <taxon>Gammaproteobacteria</taxon>
        <taxon>Oceanospirillales</taxon>
        <taxon>Oceanospirillaceae</taxon>
        <taxon>Pontibacterium</taxon>
    </lineage>
</organism>
<dbReference type="Gene3D" id="3.30.1360.20">
    <property type="entry name" value="Transcriptional coactivator/pterin dehydratase"/>
    <property type="match status" value="1"/>
</dbReference>
<dbReference type="AlphaFoldDB" id="A0A8J7JZ81"/>
<proteinExistence type="inferred from homology"/>
<reference evidence="5" key="1">
    <citation type="submission" date="2020-10" db="EMBL/GenBank/DDBJ databases">
        <title>Bacterium isolated from coastal waters sediment.</title>
        <authorList>
            <person name="Chen R.-J."/>
            <person name="Lu D.-C."/>
            <person name="Zhu K.-L."/>
            <person name="Du Z.-J."/>
        </authorList>
    </citation>
    <scope>NUCLEOTIDE SEQUENCE</scope>
    <source>
        <strain evidence="5">N1Y112</strain>
    </source>
</reference>
<dbReference type="GO" id="GO:0008124">
    <property type="term" value="F:4-alpha-hydroxytetrahydrobiopterin dehydratase activity"/>
    <property type="evidence" value="ECO:0007669"/>
    <property type="project" value="UniProtKB-UniRule"/>
</dbReference>
<gene>
    <name evidence="5" type="ORF">IOQ59_08985</name>
</gene>
<dbReference type="Proteomes" id="UP000640333">
    <property type="component" value="Unassembled WGS sequence"/>
</dbReference>
<protein>
    <recommendedName>
        <fullName evidence="4">Putative pterin-4-alpha-carbinolamine dehydratase</fullName>
        <shortName evidence="4">PHS</shortName>
        <ecNumber evidence="4">4.2.1.96</ecNumber>
    </recommendedName>
    <alternativeName>
        <fullName evidence="4">4-alpha-hydroxy-tetrahydropterin dehydratase</fullName>
    </alternativeName>
    <alternativeName>
        <fullName evidence="4">Pterin carbinolamine dehydratase</fullName>
        <shortName evidence="4">PCD</shortName>
    </alternativeName>
</protein>
<dbReference type="RefSeq" id="WP_193952943.1">
    <property type="nucleotide sequence ID" value="NZ_JADEYS010000007.1"/>
</dbReference>
<sequence length="114" mass="13048">MSELIDESCSACRVGAPQVGEKESRELLLQIPDWAIVTLKEVPQLKREYKFGNFVDAQGFCNKVADMAESFNHHPEITFGWGYARLTWYTHKIHGLHRNDFVCAAKSDQLFNES</sequence>
<comment type="caution">
    <text evidence="5">The sequence shown here is derived from an EMBL/GenBank/DDBJ whole genome shotgun (WGS) entry which is preliminary data.</text>
</comment>
<comment type="similarity">
    <text evidence="2 4">Belongs to the pterin-4-alpha-carbinolamine dehydratase family.</text>
</comment>
<comment type="catalytic activity">
    <reaction evidence="1 4">
        <text>(4aS,6R)-4a-hydroxy-L-erythro-5,6,7,8-tetrahydrobiopterin = (6R)-L-erythro-6,7-dihydrobiopterin + H2O</text>
        <dbReference type="Rhea" id="RHEA:11920"/>
        <dbReference type="ChEBI" id="CHEBI:15377"/>
        <dbReference type="ChEBI" id="CHEBI:15642"/>
        <dbReference type="ChEBI" id="CHEBI:43120"/>
        <dbReference type="EC" id="4.2.1.96"/>
    </reaction>
</comment>
<dbReference type="InterPro" id="IPR001533">
    <property type="entry name" value="Pterin_deHydtase"/>
</dbReference>
<evidence type="ECO:0000313" key="5">
    <source>
        <dbReference type="EMBL" id="MBE9397394.1"/>
    </source>
</evidence>
<evidence type="ECO:0000313" key="6">
    <source>
        <dbReference type="Proteomes" id="UP000640333"/>
    </source>
</evidence>
<dbReference type="EC" id="4.2.1.96" evidence="4"/>
<name>A0A8J7JZ81_9GAMM</name>
<dbReference type="NCBIfam" id="NF002016">
    <property type="entry name" value="PRK00823.1-1"/>
    <property type="match status" value="1"/>
</dbReference>
<evidence type="ECO:0000256" key="3">
    <source>
        <dbReference type="ARBA" id="ARBA00023239"/>
    </source>
</evidence>
<dbReference type="Pfam" id="PF01329">
    <property type="entry name" value="Pterin_4a"/>
    <property type="match status" value="1"/>
</dbReference>
<dbReference type="InterPro" id="IPR050376">
    <property type="entry name" value="Pterin-4-alpha-carb_dehyd"/>
</dbReference>
<dbReference type="GO" id="GO:0006729">
    <property type="term" value="P:tetrahydrobiopterin biosynthetic process"/>
    <property type="evidence" value="ECO:0007669"/>
    <property type="project" value="InterPro"/>
</dbReference>
<keyword evidence="6" id="KW-1185">Reference proteome</keyword>
<dbReference type="HAMAP" id="MF_00434">
    <property type="entry name" value="Pterin_4_alpha"/>
    <property type="match status" value="1"/>
</dbReference>
<accession>A0A8J7JZ81</accession>
<evidence type="ECO:0000256" key="2">
    <source>
        <dbReference type="ARBA" id="ARBA00006472"/>
    </source>
</evidence>
<dbReference type="PANTHER" id="PTHR42805:SF1">
    <property type="entry name" value="PTERIN-4-ALPHA-CARBINOLAMINE DEHYDRATASE-RELATED"/>
    <property type="match status" value="1"/>
</dbReference>
<dbReference type="CDD" id="cd00913">
    <property type="entry name" value="PCD_DCoH_subfamily_a"/>
    <property type="match status" value="1"/>
</dbReference>
<dbReference type="EMBL" id="JADEYS010000007">
    <property type="protein sequence ID" value="MBE9397394.1"/>
    <property type="molecule type" value="Genomic_DNA"/>
</dbReference>
<dbReference type="PANTHER" id="PTHR42805">
    <property type="entry name" value="PTERIN-4-ALPHA-CARBINOLAMINE DEHYDRATASE-RELATED"/>
    <property type="match status" value="1"/>
</dbReference>
<evidence type="ECO:0000256" key="1">
    <source>
        <dbReference type="ARBA" id="ARBA00001554"/>
    </source>
</evidence>
<dbReference type="InterPro" id="IPR036428">
    <property type="entry name" value="PCD_sf"/>
</dbReference>
<keyword evidence="3 4" id="KW-0456">Lyase</keyword>